<name>A0A4R8WJ25_9MICO</name>
<keyword evidence="10 12" id="KW-0472">Membrane</keyword>
<keyword evidence="9" id="KW-0902">Two-component regulatory system</keyword>
<dbReference type="SUPFAM" id="SSF47384">
    <property type="entry name" value="Homodimeric domain of signal transducing histidine kinase"/>
    <property type="match status" value="1"/>
</dbReference>
<evidence type="ECO:0000256" key="9">
    <source>
        <dbReference type="ARBA" id="ARBA00023012"/>
    </source>
</evidence>
<feature type="domain" description="HAMP" evidence="14">
    <location>
        <begin position="182"/>
        <end position="234"/>
    </location>
</feature>
<keyword evidence="5" id="KW-0808">Transferase</keyword>
<dbReference type="AlphaFoldDB" id="A0A4R8WJ25"/>
<evidence type="ECO:0000256" key="4">
    <source>
        <dbReference type="ARBA" id="ARBA00022553"/>
    </source>
</evidence>
<dbReference type="InterPro" id="IPR004358">
    <property type="entry name" value="Sig_transdc_His_kin-like_C"/>
</dbReference>
<dbReference type="SMART" id="SM00388">
    <property type="entry name" value="HisKA"/>
    <property type="match status" value="1"/>
</dbReference>
<dbReference type="SMART" id="SM00304">
    <property type="entry name" value="HAMP"/>
    <property type="match status" value="1"/>
</dbReference>
<dbReference type="PANTHER" id="PTHR45436">
    <property type="entry name" value="SENSOR HISTIDINE KINASE YKOH"/>
    <property type="match status" value="1"/>
</dbReference>
<dbReference type="InterPro" id="IPR003661">
    <property type="entry name" value="HisK_dim/P_dom"/>
</dbReference>
<keyword evidence="6 12" id="KW-0812">Transmembrane</keyword>
<gene>
    <name evidence="15" type="ORF">E3O19_15725</name>
</gene>
<feature type="region of interest" description="Disordered" evidence="11">
    <location>
        <begin position="433"/>
        <end position="460"/>
    </location>
</feature>
<dbReference type="SUPFAM" id="SSF158472">
    <property type="entry name" value="HAMP domain-like"/>
    <property type="match status" value="1"/>
</dbReference>
<evidence type="ECO:0000256" key="12">
    <source>
        <dbReference type="SAM" id="Phobius"/>
    </source>
</evidence>
<dbReference type="GO" id="GO:0005886">
    <property type="term" value="C:plasma membrane"/>
    <property type="evidence" value="ECO:0007669"/>
    <property type="project" value="UniProtKB-SubCell"/>
</dbReference>
<evidence type="ECO:0000313" key="16">
    <source>
        <dbReference type="Proteomes" id="UP000298412"/>
    </source>
</evidence>
<dbReference type="PROSITE" id="PS50109">
    <property type="entry name" value="HIS_KIN"/>
    <property type="match status" value="1"/>
</dbReference>
<dbReference type="InterPro" id="IPR036097">
    <property type="entry name" value="HisK_dim/P_sf"/>
</dbReference>
<keyword evidence="16" id="KW-1185">Reference proteome</keyword>
<comment type="subcellular location">
    <subcellularLocation>
        <location evidence="2">Cell membrane</location>
    </subcellularLocation>
</comment>
<sequence>MNRLSLGPLGRRLLLAFVLVAISSVLVLSGAALIGVDRGMQASQQAERAQIASAAAAAAADAYRTAGGWPAADLGRTLAIGDAASATLTVLDANGTTLSTGGMRMGNTDEQGMGMGSGSGSGMSQTVVTASVDVDGSRVGTIRMKFFAMTGTSVRDVAWLWIAVAAIVALIVAIGASWLVTQLLVRPIRSMTDAARSFTNGDRQARATGRAPGELGELADAFNGMADAVVGSDRDRRNLTADVAHELRTPLAALQAGLEELRDGLEEPTPEGLAALHDQSLRLGRIVADLAELSAVERTGLSVHPSTVDLAQVARDALSQREPQLRAAGLDVTAALAGPVFVRADADRLHQAVGNLLANTARYCRPGDTVALTVCSETGKAILRVADSGPGVPPGELPHIFDRLWRGRAAAHVAGSGIGLAVVREIVISHGGTVEAESPPGSGTTITMRLPQSPVTAGDR</sequence>
<dbReference type="PRINTS" id="PR00344">
    <property type="entry name" value="BCTRLSENSOR"/>
</dbReference>
<dbReference type="InterPro" id="IPR050428">
    <property type="entry name" value="TCS_sensor_his_kinase"/>
</dbReference>
<dbReference type="Gene3D" id="3.30.565.10">
    <property type="entry name" value="Histidine kinase-like ATPase, C-terminal domain"/>
    <property type="match status" value="1"/>
</dbReference>
<dbReference type="InterPro" id="IPR003594">
    <property type="entry name" value="HATPase_dom"/>
</dbReference>
<evidence type="ECO:0000259" key="13">
    <source>
        <dbReference type="PROSITE" id="PS50109"/>
    </source>
</evidence>
<dbReference type="PROSITE" id="PS50885">
    <property type="entry name" value="HAMP"/>
    <property type="match status" value="1"/>
</dbReference>
<protein>
    <recommendedName>
        <fullName evidence="3">histidine kinase</fullName>
        <ecNumber evidence="3">2.7.13.3</ecNumber>
    </recommendedName>
</protein>
<feature type="domain" description="Histidine kinase" evidence="13">
    <location>
        <begin position="242"/>
        <end position="454"/>
    </location>
</feature>
<evidence type="ECO:0000256" key="3">
    <source>
        <dbReference type="ARBA" id="ARBA00012438"/>
    </source>
</evidence>
<dbReference type="RefSeq" id="WP_134569178.1">
    <property type="nucleotide sequence ID" value="NZ_SOFP01000075.1"/>
</dbReference>
<evidence type="ECO:0000256" key="11">
    <source>
        <dbReference type="SAM" id="MobiDB-lite"/>
    </source>
</evidence>
<evidence type="ECO:0000256" key="7">
    <source>
        <dbReference type="ARBA" id="ARBA00022777"/>
    </source>
</evidence>
<feature type="transmembrane region" description="Helical" evidence="12">
    <location>
        <begin position="158"/>
        <end position="181"/>
    </location>
</feature>
<dbReference type="CDD" id="cd00082">
    <property type="entry name" value="HisKA"/>
    <property type="match status" value="1"/>
</dbReference>
<evidence type="ECO:0000313" key="15">
    <source>
        <dbReference type="EMBL" id="TFC10445.1"/>
    </source>
</evidence>
<dbReference type="Gene3D" id="6.10.340.10">
    <property type="match status" value="1"/>
</dbReference>
<proteinExistence type="predicted"/>
<dbReference type="InterPro" id="IPR005467">
    <property type="entry name" value="His_kinase_dom"/>
</dbReference>
<dbReference type="CDD" id="cd06225">
    <property type="entry name" value="HAMP"/>
    <property type="match status" value="1"/>
</dbReference>
<dbReference type="Gene3D" id="1.10.287.130">
    <property type="match status" value="1"/>
</dbReference>
<dbReference type="SUPFAM" id="SSF55874">
    <property type="entry name" value="ATPase domain of HSP90 chaperone/DNA topoisomerase II/histidine kinase"/>
    <property type="match status" value="1"/>
</dbReference>
<comment type="catalytic activity">
    <reaction evidence="1">
        <text>ATP + protein L-histidine = ADP + protein N-phospho-L-histidine.</text>
        <dbReference type="EC" id="2.7.13.3"/>
    </reaction>
</comment>
<dbReference type="PANTHER" id="PTHR45436:SF5">
    <property type="entry name" value="SENSOR HISTIDINE KINASE TRCS"/>
    <property type="match status" value="1"/>
</dbReference>
<accession>A0A4R8WJ25</accession>
<evidence type="ECO:0000256" key="8">
    <source>
        <dbReference type="ARBA" id="ARBA00022989"/>
    </source>
</evidence>
<dbReference type="Proteomes" id="UP000298412">
    <property type="component" value="Unassembled WGS sequence"/>
</dbReference>
<feature type="transmembrane region" description="Helical" evidence="12">
    <location>
        <begin position="12"/>
        <end position="34"/>
    </location>
</feature>
<dbReference type="CDD" id="cd00075">
    <property type="entry name" value="HATPase"/>
    <property type="match status" value="1"/>
</dbReference>
<dbReference type="Pfam" id="PF02518">
    <property type="entry name" value="HATPase_c"/>
    <property type="match status" value="1"/>
</dbReference>
<evidence type="ECO:0000256" key="6">
    <source>
        <dbReference type="ARBA" id="ARBA00022692"/>
    </source>
</evidence>
<dbReference type="SMART" id="SM00387">
    <property type="entry name" value="HATPase_c"/>
    <property type="match status" value="1"/>
</dbReference>
<keyword evidence="7 15" id="KW-0418">Kinase</keyword>
<dbReference type="InterPro" id="IPR003660">
    <property type="entry name" value="HAMP_dom"/>
</dbReference>
<comment type="caution">
    <text evidence="15">The sequence shown here is derived from an EMBL/GenBank/DDBJ whole genome shotgun (WGS) entry which is preliminary data.</text>
</comment>
<evidence type="ECO:0000259" key="14">
    <source>
        <dbReference type="PROSITE" id="PS50885"/>
    </source>
</evidence>
<evidence type="ECO:0000256" key="5">
    <source>
        <dbReference type="ARBA" id="ARBA00022679"/>
    </source>
</evidence>
<dbReference type="EC" id="2.7.13.3" evidence="3"/>
<dbReference type="GO" id="GO:0000155">
    <property type="term" value="F:phosphorelay sensor kinase activity"/>
    <property type="evidence" value="ECO:0007669"/>
    <property type="project" value="InterPro"/>
</dbReference>
<evidence type="ECO:0000256" key="1">
    <source>
        <dbReference type="ARBA" id="ARBA00000085"/>
    </source>
</evidence>
<reference evidence="15 16" key="1">
    <citation type="submission" date="2019-03" db="EMBL/GenBank/DDBJ databases">
        <title>Genomics of glacier-inhabiting Cryobacterium strains.</title>
        <authorList>
            <person name="Liu Q."/>
            <person name="Xin Y.-H."/>
        </authorList>
    </citation>
    <scope>NUCLEOTIDE SEQUENCE [LARGE SCALE GENOMIC DNA]</scope>
    <source>
        <strain evidence="15 16">MDT1-3</strain>
    </source>
</reference>
<evidence type="ECO:0000256" key="2">
    <source>
        <dbReference type="ARBA" id="ARBA00004236"/>
    </source>
</evidence>
<keyword evidence="4" id="KW-0597">Phosphoprotein</keyword>
<dbReference type="OrthoDB" id="9786919at2"/>
<dbReference type="Pfam" id="PF00512">
    <property type="entry name" value="HisKA"/>
    <property type="match status" value="1"/>
</dbReference>
<keyword evidence="8 12" id="KW-1133">Transmembrane helix</keyword>
<dbReference type="InterPro" id="IPR036890">
    <property type="entry name" value="HATPase_C_sf"/>
</dbReference>
<organism evidence="15 16">
    <name type="scientific">Cryobacterium algoritolerans</name>
    <dbReference type="NCBI Taxonomy" id="1259184"/>
    <lineage>
        <taxon>Bacteria</taxon>
        <taxon>Bacillati</taxon>
        <taxon>Actinomycetota</taxon>
        <taxon>Actinomycetes</taxon>
        <taxon>Micrococcales</taxon>
        <taxon>Microbacteriaceae</taxon>
        <taxon>Cryobacterium</taxon>
    </lineage>
</organism>
<evidence type="ECO:0000256" key="10">
    <source>
        <dbReference type="ARBA" id="ARBA00023136"/>
    </source>
</evidence>
<dbReference type="Pfam" id="PF00672">
    <property type="entry name" value="HAMP"/>
    <property type="match status" value="1"/>
</dbReference>
<dbReference type="EMBL" id="SOFP01000075">
    <property type="protein sequence ID" value="TFC10445.1"/>
    <property type="molecule type" value="Genomic_DNA"/>
</dbReference>